<keyword evidence="3" id="KW-1185">Reference proteome</keyword>
<gene>
    <name evidence="2" type="ORF">XENORESO_003825</name>
</gene>
<proteinExistence type="predicted"/>
<feature type="compositionally biased region" description="Acidic residues" evidence="1">
    <location>
        <begin position="80"/>
        <end position="96"/>
    </location>
</feature>
<dbReference type="EMBL" id="JAHRIM010021683">
    <property type="protein sequence ID" value="MEQ2263157.1"/>
    <property type="molecule type" value="Genomic_DNA"/>
</dbReference>
<name>A0ABV0W2F2_9TELE</name>
<evidence type="ECO:0000313" key="3">
    <source>
        <dbReference type="Proteomes" id="UP001444071"/>
    </source>
</evidence>
<evidence type="ECO:0000313" key="2">
    <source>
        <dbReference type="EMBL" id="MEQ2263157.1"/>
    </source>
</evidence>
<evidence type="ECO:0000256" key="1">
    <source>
        <dbReference type="SAM" id="MobiDB-lite"/>
    </source>
</evidence>
<comment type="caution">
    <text evidence="2">The sequence shown here is derived from an EMBL/GenBank/DDBJ whole genome shotgun (WGS) entry which is preliminary data.</text>
</comment>
<sequence>MNGKPTTEYPNPVVAVQVLNQTREQLGASRKPPKHRLGFAELNASSSSPCTDDAEETQQHVDDCESPEQPPLPGCQLEREPEEEQSTEKENLEEEYNNMKLTLKETEIESLKAQIDTLKEKFDTRTP</sequence>
<reference evidence="2 3" key="1">
    <citation type="submission" date="2021-06" db="EMBL/GenBank/DDBJ databases">
        <authorList>
            <person name="Palmer J.M."/>
        </authorList>
    </citation>
    <scope>NUCLEOTIDE SEQUENCE [LARGE SCALE GENOMIC DNA]</scope>
    <source>
        <strain evidence="2 3">XR_2019</strain>
        <tissue evidence="2">Muscle</tissue>
    </source>
</reference>
<feature type="region of interest" description="Disordered" evidence="1">
    <location>
        <begin position="22"/>
        <end position="96"/>
    </location>
</feature>
<organism evidence="2 3">
    <name type="scientific">Xenotaenia resolanae</name>
    <dbReference type="NCBI Taxonomy" id="208358"/>
    <lineage>
        <taxon>Eukaryota</taxon>
        <taxon>Metazoa</taxon>
        <taxon>Chordata</taxon>
        <taxon>Craniata</taxon>
        <taxon>Vertebrata</taxon>
        <taxon>Euteleostomi</taxon>
        <taxon>Actinopterygii</taxon>
        <taxon>Neopterygii</taxon>
        <taxon>Teleostei</taxon>
        <taxon>Neoteleostei</taxon>
        <taxon>Acanthomorphata</taxon>
        <taxon>Ovalentaria</taxon>
        <taxon>Atherinomorphae</taxon>
        <taxon>Cyprinodontiformes</taxon>
        <taxon>Goodeidae</taxon>
        <taxon>Xenotaenia</taxon>
    </lineage>
</organism>
<accession>A0ABV0W2F2</accession>
<protein>
    <submittedName>
        <fullName evidence="2">Uncharacterized protein</fullName>
    </submittedName>
</protein>
<dbReference type="Proteomes" id="UP001444071">
    <property type="component" value="Unassembled WGS sequence"/>
</dbReference>